<reference evidence="1" key="3">
    <citation type="submission" date="2020-05" db="UniProtKB">
        <authorList>
            <consortium name="EnsemblMetazoa"/>
        </authorList>
    </citation>
    <scope>IDENTIFICATION</scope>
    <source>
        <strain evidence="1">PEST</strain>
    </source>
</reference>
<dbReference type="EMBL" id="AAAB01008968">
    <property type="status" value="NOT_ANNOTATED_CDS"/>
    <property type="molecule type" value="Genomic_DNA"/>
</dbReference>
<dbReference type="AlphaFoldDB" id="A0A499FWY5"/>
<reference evidence="1 2" key="2">
    <citation type="journal article" date="2004" name="Trends Parasitol.">
        <title>The Anopheles gambiae genome: an update.</title>
        <authorList>
            <person name="Mongin E."/>
            <person name="Louis C."/>
            <person name="Holt R.A."/>
            <person name="Birney E."/>
            <person name="Collins F.H."/>
        </authorList>
    </citation>
    <scope>NUCLEOTIDE SEQUENCE [LARGE SCALE GENOMIC DNA]</scope>
    <source>
        <strain evidence="1 2">PEST</strain>
    </source>
</reference>
<protein>
    <recommendedName>
        <fullName evidence="3">Transposase domain-containing protein</fullName>
    </recommendedName>
</protein>
<dbReference type="EnsemblMetazoa" id="AGAP029795-RA">
    <property type="protein sequence ID" value="AGAP029795-PA"/>
    <property type="gene ID" value="AGAP029795"/>
</dbReference>
<dbReference type="PANTHER" id="PTHR33053">
    <property type="entry name" value="PROTEIN, PUTATIVE-RELATED"/>
    <property type="match status" value="1"/>
</dbReference>
<evidence type="ECO:0000313" key="2">
    <source>
        <dbReference type="Proteomes" id="UP000007062"/>
    </source>
</evidence>
<dbReference type="VEuPathDB" id="VectorBase:AGAMI1_003506"/>
<sequence length="425" mass="48777">MDNGIVIANKPIEIHVRAFIADSPARAFIKGSVYFNHTHGCQKCTVQGKYHSAHRVTCFPGMDHPARTHEDFVQSNYGAHHREKTPLMDLKNFDIIKQIIIADRLHLFDYGVTRTMLKGWKSGKLGGGAKWSEDTISKIDALLKEVELPLEFHRKLRSVEDIGLWKASEFQMFLHYASFIVLKDVLTDVQYDHFMKYYCAVTLLSSEVYKNDWLEAKCLLKEFVLDYGVIYGEHCITSNIHSLLHVYDDVDKFGPLYTISSYPFESKLQHVKNCLRNGHKVLVQAANRISEQKPSTASSNRTNLSFPFLKTKTNGVALHINPQLTLSPGFQSNWFLTHDNYIVKYCSAEQKDSTIIINGRAFNYITETRSYYISPFMKDIYEEDSCNLRTDEMVFLPRDIKCKLVAIKTGNSSLVFVPFLRTLTN</sequence>
<proteinExistence type="predicted"/>
<dbReference type="Proteomes" id="UP000007062">
    <property type="component" value="Chromosome 2L"/>
</dbReference>
<dbReference type="VEuPathDB" id="VectorBase:AGAP029795"/>
<dbReference type="PANTHER" id="PTHR33053:SF9">
    <property type="entry name" value="AGAP000105-PA"/>
    <property type="match status" value="1"/>
</dbReference>
<reference evidence="1 2" key="1">
    <citation type="journal article" date="2002" name="Science">
        <title>The genome sequence of the malaria mosquito Anopheles gambiae.</title>
        <authorList>
            <person name="Holt R.A."/>
            <person name="Subramanian G.M."/>
            <person name="Halpern A."/>
            <person name="Sutton G.G."/>
            <person name="Charlab R."/>
            <person name="Nusskern D.R."/>
            <person name="Wincker P."/>
            <person name="Clark A.G."/>
            <person name="Ribeiro J.M."/>
            <person name="Wides R."/>
            <person name="Salzberg S.L."/>
            <person name="Loftus B."/>
            <person name="Yandell M."/>
            <person name="Majoros W.H."/>
            <person name="Rusch D.B."/>
            <person name="Lai Z."/>
            <person name="Kraft C.L."/>
            <person name="Abril J.F."/>
            <person name="Anthouard V."/>
            <person name="Arensburger P."/>
            <person name="Atkinson P.W."/>
            <person name="Baden H."/>
            <person name="de Berardinis V."/>
            <person name="Baldwin D."/>
            <person name="Benes V."/>
            <person name="Biedler J."/>
            <person name="Blass C."/>
            <person name="Bolanos R."/>
            <person name="Boscus D."/>
            <person name="Barnstead M."/>
            <person name="Cai S."/>
            <person name="Center A."/>
            <person name="Chaturverdi K."/>
            <person name="Christophides G.K."/>
            <person name="Chrystal M.A."/>
            <person name="Clamp M."/>
            <person name="Cravchik A."/>
            <person name="Curwen V."/>
            <person name="Dana A."/>
            <person name="Delcher A."/>
            <person name="Dew I."/>
            <person name="Evans C.A."/>
            <person name="Flanigan M."/>
            <person name="Grundschober-Freimoser A."/>
            <person name="Friedli L."/>
            <person name="Gu Z."/>
            <person name="Guan P."/>
            <person name="Guigo R."/>
            <person name="Hillenmeyer M.E."/>
            <person name="Hladun S.L."/>
            <person name="Hogan J.R."/>
            <person name="Hong Y.S."/>
            <person name="Hoover J."/>
            <person name="Jaillon O."/>
            <person name="Ke Z."/>
            <person name="Kodira C."/>
            <person name="Kokoza E."/>
            <person name="Koutsos A."/>
            <person name="Letunic I."/>
            <person name="Levitsky A."/>
            <person name="Liang Y."/>
            <person name="Lin J.J."/>
            <person name="Lobo N.F."/>
            <person name="Lopez J.R."/>
            <person name="Malek J.A."/>
            <person name="McIntosh T.C."/>
            <person name="Meister S."/>
            <person name="Miller J."/>
            <person name="Mobarry C."/>
            <person name="Mongin E."/>
            <person name="Murphy S.D."/>
            <person name="O'Brochta D.A."/>
            <person name="Pfannkoch C."/>
            <person name="Qi R."/>
            <person name="Regier M.A."/>
            <person name="Remington K."/>
            <person name="Shao H."/>
            <person name="Sharakhova M.V."/>
            <person name="Sitter C.D."/>
            <person name="Shetty J."/>
            <person name="Smith T.J."/>
            <person name="Strong R."/>
            <person name="Sun J."/>
            <person name="Thomasova D."/>
            <person name="Ton L.Q."/>
            <person name="Topalis P."/>
            <person name="Tu Z."/>
            <person name="Unger M.F."/>
            <person name="Walenz B."/>
            <person name="Wang A."/>
            <person name="Wang J."/>
            <person name="Wang M."/>
            <person name="Wang X."/>
            <person name="Woodford K.J."/>
            <person name="Wortman J.R."/>
            <person name="Wu M."/>
            <person name="Yao A."/>
            <person name="Zdobnov E.M."/>
            <person name="Zhang H."/>
            <person name="Zhao Q."/>
            <person name="Zhao S."/>
            <person name="Zhu S.C."/>
            <person name="Zhimulev I."/>
            <person name="Coluzzi M."/>
            <person name="della Torre A."/>
            <person name="Roth C.W."/>
            <person name="Louis C."/>
            <person name="Kalush F."/>
            <person name="Mural R.J."/>
            <person name="Myers E.W."/>
            <person name="Adams M.D."/>
            <person name="Smith H.O."/>
            <person name="Broder S."/>
            <person name="Gardner M.J."/>
            <person name="Fraser C.M."/>
            <person name="Birney E."/>
            <person name="Bork P."/>
            <person name="Brey P.T."/>
            <person name="Venter J.C."/>
            <person name="Weissenbach J."/>
            <person name="Kafatos F.C."/>
            <person name="Collins F.H."/>
            <person name="Hoffman S.L."/>
        </authorList>
    </citation>
    <scope>NUCLEOTIDE SEQUENCE [LARGE SCALE GENOMIC DNA]</scope>
    <source>
        <strain evidence="1 2">PEST</strain>
    </source>
</reference>
<dbReference type="InParanoid" id="A0A499FWY5"/>
<keyword evidence="2" id="KW-1185">Reference proteome</keyword>
<name>A0A499FWY5_ANOGA</name>
<evidence type="ECO:0000313" key="1">
    <source>
        <dbReference type="EnsemblMetazoa" id="AGAP029795-PA"/>
    </source>
</evidence>
<evidence type="ECO:0008006" key="3">
    <source>
        <dbReference type="Google" id="ProtNLM"/>
    </source>
</evidence>
<accession>A0A499FWY5</accession>
<organism evidence="1 2">
    <name type="scientific">Anopheles gambiae</name>
    <name type="common">African malaria mosquito</name>
    <dbReference type="NCBI Taxonomy" id="7165"/>
    <lineage>
        <taxon>Eukaryota</taxon>
        <taxon>Metazoa</taxon>
        <taxon>Ecdysozoa</taxon>
        <taxon>Arthropoda</taxon>
        <taxon>Hexapoda</taxon>
        <taxon>Insecta</taxon>
        <taxon>Pterygota</taxon>
        <taxon>Neoptera</taxon>
        <taxon>Endopterygota</taxon>
        <taxon>Diptera</taxon>
        <taxon>Nematocera</taxon>
        <taxon>Culicoidea</taxon>
        <taxon>Culicidae</taxon>
        <taxon>Anophelinae</taxon>
        <taxon>Anopheles</taxon>
    </lineage>
</organism>